<dbReference type="FunFam" id="1.10.1670.10:FF:000003">
    <property type="entry name" value="Endonuclease III homolog"/>
    <property type="match status" value="1"/>
</dbReference>
<comment type="function">
    <text evidence="8">Bifunctional DNA N-glycosylase with associated apurinic/apyrimidinic (AP) lyase function that catalyzes the first step in base excision repair (BER), the primary repair pathway for the repair of oxidative DNA damage. The DNA N-glycosylase activity releases the damaged DNA base from DNA by cleaving the N-glycosidic bond, leaving an AP site. The AP lyase activity cleaves the phosphodiester bond 3' to the AP site by a beta-elimination. Primarily recognizes and repairs oxidative base damage of pyrimidines.</text>
</comment>
<keyword evidence="5 8" id="KW-0456">Lyase</keyword>
<dbReference type="GO" id="GO:0005739">
    <property type="term" value="C:mitochondrion"/>
    <property type="evidence" value="ECO:0007669"/>
    <property type="project" value="UniProtKB-SubCell"/>
</dbReference>
<feature type="compositionally biased region" description="Low complexity" evidence="9">
    <location>
        <begin position="26"/>
        <end position="36"/>
    </location>
</feature>
<dbReference type="Pfam" id="PF00633">
    <property type="entry name" value="HHH"/>
    <property type="match status" value="1"/>
</dbReference>
<dbReference type="HAMAP" id="MF_03183">
    <property type="entry name" value="Endonuclease_III_Nth"/>
    <property type="match status" value="1"/>
</dbReference>
<dbReference type="Proteomes" id="UP000253845">
    <property type="component" value="Unassembled WGS sequence"/>
</dbReference>
<feature type="region of interest" description="Disordered" evidence="9">
    <location>
        <begin position="1"/>
        <end position="123"/>
    </location>
</feature>
<comment type="catalytic activity">
    <reaction evidence="7 8">
        <text>2'-deoxyribonucleotide-(2'-deoxyribose 5'-phosphate)-2'-deoxyribonucleotide-DNA = a 3'-end 2'-deoxyribonucleotide-(2,3-dehydro-2,3-deoxyribose 5'-phosphate)-DNA + a 5'-end 5'-phospho-2'-deoxyribonucleoside-DNA + H(+)</text>
        <dbReference type="Rhea" id="RHEA:66592"/>
        <dbReference type="Rhea" id="RHEA-COMP:13180"/>
        <dbReference type="Rhea" id="RHEA-COMP:16897"/>
        <dbReference type="Rhea" id="RHEA-COMP:17067"/>
        <dbReference type="ChEBI" id="CHEBI:15378"/>
        <dbReference type="ChEBI" id="CHEBI:136412"/>
        <dbReference type="ChEBI" id="CHEBI:157695"/>
        <dbReference type="ChEBI" id="CHEBI:167181"/>
        <dbReference type="EC" id="4.2.99.18"/>
    </reaction>
</comment>
<dbReference type="Gene3D" id="1.10.1670.10">
    <property type="entry name" value="Helix-hairpin-Helix base-excision DNA repair enzymes (C-terminal)"/>
    <property type="match status" value="1"/>
</dbReference>
<dbReference type="GO" id="GO:0003677">
    <property type="term" value="F:DNA binding"/>
    <property type="evidence" value="ECO:0007669"/>
    <property type="project" value="UniProtKB-UniRule"/>
</dbReference>
<dbReference type="PANTHER" id="PTHR43286:SF1">
    <property type="entry name" value="ENDONUCLEASE III-LIKE PROTEIN 1"/>
    <property type="match status" value="1"/>
</dbReference>
<dbReference type="GO" id="GO:0005634">
    <property type="term" value="C:nucleus"/>
    <property type="evidence" value="ECO:0007669"/>
    <property type="project" value="UniProtKB-SubCell"/>
</dbReference>
<feature type="compositionally biased region" description="Basic and acidic residues" evidence="9">
    <location>
        <begin position="1"/>
        <end position="11"/>
    </location>
</feature>
<dbReference type="GO" id="GO:0140078">
    <property type="term" value="F:class I DNA-(apurinic or apyrimidinic site) endonuclease activity"/>
    <property type="evidence" value="ECO:0007669"/>
    <property type="project" value="UniProtKB-EC"/>
</dbReference>
<comment type="similarity">
    <text evidence="1 8">Belongs to the Nth/MutY family.</text>
</comment>
<protein>
    <recommendedName>
        <fullName evidence="8">Endonuclease III homolog</fullName>
        <ecNumber evidence="8">3.2.2.-</ecNumber>
        <ecNumber evidence="8">4.2.99.18</ecNumber>
    </recommendedName>
    <alternativeName>
        <fullName evidence="8">Bifunctional DNA N-glycosylase/DNA-(apurinic or apyrimidinic site) lyase</fullName>
        <shortName evidence="8">DNA glycosylase/AP lyase</shortName>
    </alternativeName>
</protein>
<dbReference type="InterPro" id="IPR004036">
    <property type="entry name" value="Endonuclease-III-like_CS2"/>
</dbReference>
<sequence>MRTSRASKETAKVLQALSPPARRQTRSSAQAASLLQGFAFGGGTAPDASISDDDTSSLSSVPTVDIEDIVELPAKRRKSALSSSVTRTSARSTRRAVKAETPVKEEAPVKEEPVEKPQKARRMPARKIKIENGGYSMEPPSNWETMYDMVKKMREANPTAPVDTMGCAELYWRASSPRDRRFQTLIALMLSSQTKDTVTAVAMQRLHTELGDQSTTIVKKEPEDYDWKPTDQVKDSTLNLENILAVTPERLNELIAKVGFHNNKTKYIKAAAIILRDQYDSDIPSTAPELMKLPGVGPKMAFLCMSAAWGKHEGIGVDVHVHRITNLWGWHKTKNPEETRMALESWLPKDKWHEINKLLVGLGQTVCLPVARRCGECDLAGTKLCKSEIKGLVTLKRDAAVKQEEPKLTRPPSQAHIRAVTRCMQISVIEDDSWVSAFDTPSNWPYPHLAISEGLVLKFVKMEVSRRGPTLFDMPENIKNRIMEFAGLRRYCIIDFSLEQTRTKRDPPLCPKTELRAHRGPWLPLSRCYHPKLPTEVFLSCRTLRREAGVYFFSQNRFSTFLRGRGDFVLFERSMKWGLDYIRYLHVDLGHKDNRSLKLASGAHQSLLKYWEEFCKLAAREMPNLRYFSLKCKAREQEVVFRVMRDMDPFPTLFKCAFHFSSSQDKICSFLPVMKRTARRLTDNLHVPPFPFMYLPKELQLMALEELLVNRSDPCMTDPARGVIVLDYRDRLRFKTCCGTCSPVGGMCFCDSTETVYSTSCTCFASPLRYFLVNREFHELARQVFWGRNKFLFVEEEPTYTMGFLNGIPTASTLLVQNLTFHFPLCYRSAPLTGTRSMDSSLRYWAVLRRFIREHFDLARLNLTIIDQGRATAMYSMDNRKRYLRRLLMSFADLRGVRGYRVHLRDDRGFERQAVMAVMGR</sequence>
<accession>A0A370BNU8</accession>
<dbReference type="InterPro" id="IPR003265">
    <property type="entry name" value="HhH-GPD_domain"/>
</dbReference>
<dbReference type="InterPro" id="IPR030841">
    <property type="entry name" value="NTH1"/>
</dbReference>
<reference evidence="11 12" key="1">
    <citation type="submission" date="2018-07" db="EMBL/GenBank/DDBJ databases">
        <title>Section-level genome sequencing of Aspergillus section Nigri to investigate inter- and intra-species variation.</title>
        <authorList>
            <consortium name="DOE Joint Genome Institute"/>
            <person name="Vesth T.C."/>
            <person name="Nybo J.L."/>
            <person name="Theobald S."/>
            <person name="Frisvad J.C."/>
            <person name="Larsen T.O."/>
            <person name="Nielsen K.F."/>
            <person name="Hoof J.B."/>
            <person name="Brandl J."/>
            <person name="Salamov A."/>
            <person name="Riley R."/>
            <person name="Gladden J.M."/>
            <person name="Phatale P."/>
            <person name="Nielsen M.T."/>
            <person name="Lyhne E.K."/>
            <person name="Kogle M.E."/>
            <person name="Strasser K."/>
            <person name="McDonnell E."/>
            <person name="Barry K."/>
            <person name="Clum A."/>
            <person name="Chen C."/>
            <person name="Nolan M."/>
            <person name="Sandor L."/>
            <person name="Kuo A."/>
            <person name="Lipzen A."/>
            <person name="Hainaut M."/>
            <person name="Drula E."/>
            <person name="Tsang A."/>
            <person name="Magnuson J.K."/>
            <person name="Henrissat B."/>
            <person name="Wiebenga A."/>
            <person name="Simmons B.A."/>
            <person name="Makela M.R."/>
            <person name="De vries R.P."/>
            <person name="Grigoriev I.V."/>
            <person name="Mortensen U.H."/>
            <person name="Baker S.E."/>
            <person name="Andersen M.R."/>
        </authorList>
    </citation>
    <scope>NUCLEOTIDE SEQUENCE [LARGE SCALE GENOMIC DNA]</scope>
    <source>
        <strain evidence="11 12">ATCC 13496</strain>
    </source>
</reference>
<evidence type="ECO:0000256" key="2">
    <source>
        <dbReference type="ARBA" id="ARBA00022763"/>
    </source>
</evidence>
<name>A0A370BNU8_ASPNG</name>
<keyword evidence="3 8" id="KW-0378">Hydrolase</keyword>
<dbReference type="EC" id="3.2.2.-" evidence="8"/>
<keyword evidence="8" id="KW-0539">Nucleus</keyword>
<evidence type="ECO:0000313" key="11">
    <source>
        <dbReference type="EMBL" id="RDH15189.1"/>
    </source>
</evidence>
<dbReference type="SUPFAM" id="SSF48150">
    <property type="entry name" value="DNA-glycosylase"/>
    <property type="match status" value="1"/>
</dbReference>
<dbReference type="InterPro" id="IPR011257">
    <property type="entry name" value="DNA_glycosylase"/>
</dbReference>
<keyword evidence="2 8" id="KW-0227">DNA damage</keyword>
<dbReference type="EC" id="4.2.99.18" evidence="8"/>
<dbReference type="EMBL" id="KZ851952">
    <property type="protein sequence ID" value="RDH15189.1"/>
    <property type="molecule type" value="Genomic_DNA"/>
</dbReference>
<dbReference type="GO" id="GO:0006289">
    <property type="term" value="P:nucleotide-excision repair"/>
    <property type="evidence" value="ECO:0007669"/>
    <property type="project" value="TreeGrafter"/>
</dbReference>
<dbReference type="VEuPathDB" id="FungiDB:M747DRAFT_335353"/>
<dbReference type="PANTHER" id="PTHR43286">
    <property type="entry name" value="ENDONUCLEASE III-LIKE PROTEIN 1"/>
    <property type="match status" value="1"/>
</dbReference>
<keyword evidence="8" id="KW-0496">Mitochondrion</keyword>
<feature type="compositionally biased region" description="Low complexity" evidence="9">
    <location>
        <begin position="80"/>
        <end position="91"/>
    </location>
</feature>
<evidence type="ECO:0000256" key="7">
    <source>
        <dbReference type="ARBA" id="ARBA00044632"/>
    </source>
</evidence>
<organism evidence="11 12">
    <name type="scientific">Aspergillus niger ATCC 13496</name>
    <dbReference type="NCBI Taxonomy" id="1353008"/>
    <lineage>
        <taxon>Eukaryota</taxon>
        <taxon>Fungi</taxon>
        <taxon>Dikarya</taxon>
        <taxon>Ascomycota</taxon>
        <taxon>Pezizomycotina</taxon>
        <taxon>Eurotiomycetes</taxon>
        <taxon>Eurotiomycetidae</taxon>
        <taxon>Eurotiales</taxon>
        <taxon>Aspergillaceae</taxon>
        <taxon>Aspergillus</taxon>
        <taxon>Aspergillus subgen. Circumdati</taxon>
    </lineage>
</organism>
<evidence type="ECO:0000256" key="3">
    <source>
        <dbReference type="ARBA" id="ARBA00022801"/>
    </source>
</evidence>
<evidence type="ECO:0000256" key="5">
    <source>
        <dbReference type="ARBA" id="ARBA00023239"/>
    </source>
</evidence>
<evidence type="ECO:0000259" key="10">
    <source>
        <dbReference type="SMART" id="SM00478"/>
    </source>
</evidence>
<keyword evidence="6 8" id="KW-0326">Glycosidase</keyword>
<dbReference type="FunFam" id="1.10.340.30:FF:000014">
    <property type="entry name" value="Endonuclease III homolog"/>
    <property type="match status" value="1"/>
</dbReference>
<dbReference type="CDD" id="cd00056">
    <property type="entry name" value="ENDO3c"/>
    <property type="match status" value="1"/>
</dbReference>
<evidence type="ECO:0000256" key="4">
    <source>
        <dbReference type="ARBA" id="ARBA00023204"/>
    </source>
</evidence>
<evidence type="ECO:0000256" key="1">
    <source>
        <dbReference type="ARBA" id="ARBA00008343"/>
    </source>
</evidence>
<dbReference type="GO" id="GO:0000703">
    <property type="term" value="F:oxidized pyrimidine nucleobase lesion DNA N-glycosylase activity"/>
    <property type="evidence" value="ECO:0007669"/>
    <property type="project" value="UniProtKB-UniRule"/>
</dbReference>
<dbReference type="GO" id="GO:0006285">
    <property type="term" value="P:base-excision repair, AP site formation"/>
    <property type="evidence" value="ECO:0007669"/>
    <property type="project" value="UniProtKB-UniRule"/>
</dbReference>
<dbReference type="InterPro" id="IPR023170">
    <property type="entry name" value="HhH_base_excis_C"/>
</dbReference>
<proteinExistence type="inferred from homology"/>
<comment type="subcellular location">
    <subcellularLocation>
        <location evidence="8">Nucleus</location>
    </subcellularLocation>
    <subcellularLocation>
        <location evidence="8">Mitochondrion</location>
    </subcellularLocation>
</comment>
<evidence type="ECO:0000313" key="12">
    <source>
        <dbReference type="Proteomes" id="UP000253845"/>
    </source>
</evidence>
<comment type="caution">
    <text evidence="8">Lacks conserved residue(s) required for the propagation of feature annotation.</text>
</comment>
<gene>
    <name evidence="8" type="primary">NTH1</name>
    <name evidence="11" type="ORF">M747DRAFT_335353</name>
</gene>
<dbReference type="Gene3D" id="1.10.340.30">
    <property type="entry name" value="Hypothetical protein, domain 2"/>
    <property type="match status" value="1"/>
</dbReference>
<dbReference type="AlphaFoldDB" id="A0A370BNU8"/>
<dbReference type="PROSITE" id="PS01155">
    <property type="entry name" value="ENDONUCLEASE_III_2"/>
    <property type="match status" value="1"/>
</dbReference>
<evidence type="ECO:0000256" key="9">
    <source>
        <dbReference type="SAM" id="MobiDB-lite"/>
    </source>
</evidence>
<evidence type="ECO:0000256" key="8">
    <source>
        <dbReference type="HAMAP-Rule" id="MF_03183"/>
    </source>
</evidence>
<dbReference type="Pfam" id="PF00730">
    <property type="entry name" value="HhH-GPD"/>
    <property type="match status" value="1"/>
</dbReference>
<evidence type="ECO:0000256" key="6">
    <source>
        <dbReference type="ARBA" id="ARBA00023295"/>
    </source>
</evidence>
<dbReference type="SMART" id="SM00478">
    <property type="entry name" value="ENDO3c"/>
    <property type="match status" value="1"/>
</dbReference>
<keyword evidence="4 8" id="KW-0234">DNA repair</keyword>
<dbReference type="InterPro" id="IPR000445">
    <property type="entry name" value="HhH_motif"/>
</dbReference>
<feature type="domain" description="HhH-GPD" evidence="10">
    <location>
        <begin position="190"/>
        <end position="365"/>
    </location>
</feature>
<feature type="compositionally biased region" description="Basic and acidic residues" evidence="9">
    <location>
        <begin position="97"/>
        <end position="118"/>
    </location>
</feature>